<dbReference type="FunFam" id="3.40.50.720:FF:000084">
    <property type="entry name" value="Short-chain dehydrogenase reductase"/>
    <property type="match status" value="1"/>
</dbReference>
<dbReference type="GO" id="GO:0032787">
    <property type="term" value="P:monocarboxylic acid metabolic process"/>
    <property type="evidence" value="ECO:0007669"/>
    <property type="project" value="UniProtKB-ARBA"/>
</dbReference>
<dbReference type="InterPro" id="IPR050259">
    <property type="entry name" value="SDR"/>
</dbReference>
<evidence type="ECO:0008006" key="3">
    <source>
        <dbReference type="Google" id="ProtNLM"/>
    </source>
</evidence>
<dbReference type="PANTHER" id="PTHR42879">
    <property type="entry name" value="3-OXOACYL-(ACYL-CARRIER-PROTEIN) REDUCTASE"/>
    <property type="match status" value="1"/>
</dbReference>
<reference evidence="2" key="1">
    <citation type="submission" date="2018-05" db="EMBL/GenBank/DDBJ databases">
        <authorList>
            <person name="Lanie J.A."/>
            <person name="Ng W.-L."/>
            <person name="Kazmierczak K.M."/>
            <person name="Andrzejewski T.M."/>
            <person name="Davidsen T.M."/>
            <person name="Wayne K.J."/>
            <person name="Tettelin H."/>
            <person name="Glass J.I."/>
            <person name="Rusch D."/>
            <person name="Podicherti R."/>
            <person name="Tsui H.-C.T."/>
            <person name="Winkler M.E."/>
        </authorList>
    </citation>
    <scope>NUCLEOTIDE SEQUENCE</scope>
</reference>
<name>A0A382W1W4_9ZZZZ</name>
<gene>
    <name evidence="2" type="ORF">METZ01_LOCUS404985</name>
</gene>
<dbReference type="PROSITE" id="PS00061">
    <property type="entry name" value="ADH_SHORT"/>
    <property type="match status" value="1"/>
</dbReference>
<dbReference type="EMBL" id="UINC01155970">
    <property type="protein sequence ID" value="SVD52131.1"/>
    <property type="molecule type" value="Genomic_DNA"/>
</dbReference>
<accession>A0A382W1W4</accession>
<dbReference type="InterPro" id="IPR020904">
    <property type="entry name" value="Sc_DH/Rdtase_CS"/>
</dbReference>
<dbReference type="Pfam" id="PF13561">
    <property type="entry name" value="adh_short_C2"/>
    <property type="match status" value="1"/>
</dbReference>
<dbReference type="SUPFAM" id="SSF51735">
    <property type="entry name" value="NAD(P)-binding Rossmann-fold domains"/>
    <property type="match status" value="1"/>
</dbReference>
<comment type="similarity">
    <text evidence="1">Belongs to the short-chain dehydrogenases/reductases (SDR) family.</text>
</comment>
<dbReference type="PRINTS" id="PR00080">
    <property type="entry name" value="SDRFAMILY"/>
</dbReference>
<dbReference type="Gene3D" id="3.40.50.720">
    <property type="entry name" value="NAD(P)-binding Rossmann-like Domain"/>
    <property type="match status" value="1"/>
</dbReference>
<sequence length="245" mass="25682">VALVTGGSKGLGKAMARGFAEAGADIVISSRHEDELKSALDEILDGTDGRGTWFVADMTDRAAVSQLADSAIREMGRVDILVNNAGSNTPAAVDKIADADWDQLIELNLSSCMALTRALVPQMKQRNWGRIIHISSIMGLVSKEGRGIYSATKSGLIGMARAGALDLGPWGITVNCIAPGPILTDLPAKVLSEEEIASFADRTALGRWGTPRELIGPSLLLASDAGSYITGDTLVVDGGTICRSF</sequence>
<organism evidence="2">
    <name type="scientific">marine metagenome</name>
    <dbReference type="NCBI Taxonomy" id="408172"/>
    <lineage>
        <taxon>unclassified sequences</taxon>
        <taxon>metagenomes</taxon>
        <taxon>ecological metagenomes</taxon>
    </lineage>
</organism>
<dbReference type="AlphaFoldDB" id="A0A382W1W4"/>
<dbReference type="PRINTS" id="PR00081">
    <property type="entry name" value="GDHRDH"/>
</dbReference>
<dbReference type="InterPro" id="IPR036291">
    <property type="entry name" value="NAD(P)-bd_dom_sf"/>
</dbReference>
<evidence type="ECO:0000256" key="1">
    <source>
        <dbReference type="ARBA" id="ARBA00006484"/>
    </source>
</evidence>
<protein>
    <recommendedName>
        <fullName evidence="3">3-oxoacyl-[acyl-carrier-protein] reductase</fullName>
    </recommendedName>
</protein>
<dbReference type="InterPro" id="IPR002347">
    <property type="entry name" value="SDR_fam"/>
</dbReference>
<feature type="non-terminal residue" evidence="2">
    <location>
        <position position="1"/>
    </location>
</feature>
<evidence type="ECO:0000313" key="2">
    <source>
        <dbReference type="EMBL" id="SVD52131.1"/>
    </source>
</evidence>
<proteinExistence type="inferred from homology"/>
<dbReference type="CDD" id="cd05233">
    <property type="entry name" value="SDR_c"/>
    <property type="match status" value="1"/>
</dbReference>